<name>A0A6A6PCF8_9PEZI</name>
<dbReference type="InterPro" id="IPR007902">
    <property type="entry name" value="Chl4/mis15/CENP-N"/>
</dbReference>
<feature type="region of interest" description="Disordered" evidence="1">
    <location>
        <begin position="78"/>
        <end position="157"/>
    </location>
</feature>
<dbReference type="EMBL" id="MU001671">
    <property type="protein sequence ID" value="KAF2461570.1"/>
    <property type="molecule type" value="Genomic_DNA"/>
</dbReference>
<proteinExistence type="predicted"/>
<protein>
    <submittedName>
        <fullName evidence="2">Centromere protein Chl4/mis15/CENP-N</fullName>
    </submittedName>
</protein>
<dbReference type="GO" id="GO:0007059">
    <property type="term" value="P:chromosome segregation"/>
    <property type="evidence" value="ECO:0007669"/>
    <property type="project" value="InterPro"/>
</dbReference>
<organism evidence="2 3">
    <name type="scientific">Lineolata rhizophorae</name>
    <dbReference type="NCBI Taxonomy" id="578093"/>
    <lineage>
        <taxon>Eukaryota</taxon>
        <taxon>Fungi</taxon>
        <taxon>Dikarya</taxon>
        <taxon>Ascomycota</taxon>
        <taxon>Pezizomycotina</taxon>
        <taxon>Dothideomycetes</taxon>
        <taxon>Dothideomycetes incertae sedis</taxon>
        <taxon>Lineolatales</taxon>
        <taxon>Lineolataceae</taxon>
        <taxon>Lineolata</taxon>
    </lineage>
</organism>
<accession>A0A6A6PCF8</accession>
<evidence type="ECO:0000313" key="3">
    <source>
        <dbReference type="Proteomes" id="UP000799766"/>
    </source>
</evidence>
<dbReference type="GO" id="GO:0034080">
    <property type="term" value="P:CENP-A containing chromatin assembly"/>
    <property type="evidence" value="ECO:0007669"/>
    <property type="project" value="InterPro"/>
</dbReference>
<dbReference type="OrthoDB" id="6585699at2759"/>
<dbReference type="AlphaFoldDB" id="A0A6A6PCF8"/>
<evidence type="ECO:0000313" key="2">
    <source>
        <dbReference type="EMBL" id="KAF2461570.1"/>
    </source>
</evidence>
<reference evidence="2" key="1">
    <citation type="journal article" date="2020" name="Stud. Mycol.">
        <title>101 Dothideomycetes genomes: a test case for predicting lifestyles and emergence of pathogens.</title>
        <authorList>
            <person name="Haridas S."/>
            <person name="Albert R."/>
            <person name="Binder M."/>
            <person name="Bloem J."/>
            <person name="Labutti K."/>
            <person name="Salamov A."/>
            <person name="Andreopoulos B."/>
            <person name="Baker S."/>
            <person name="Barry K."/>
            <person name="Bills G."/>
            <person name="Bluhm B."/>
            <person name="Cannon C."/>
            <person name="Castanera R."/>
            <person name="Culley D."/>
            <person name="Daum C."/>
            <person name="Ezra D."/>
            <person name="Gonzalez J."/>
            <person name="Henrissat B."/>
            <person name="Kuo A."/>
            <person name="Liang C."/>
            <person name="Lipzen A."/>
            <person name="Lutzoni F."/>
            <person name="Magnuson J."/>
            <person name="Mondo S."/>
            <person name="Nolan M."/>
            <person name="Ohm R."/>
            <person name="Pangilinan J."/>
            <person name="Park H.-J."/>
            <person name="Ramirez L."/>
            <person name="Alfaro M."/>
            <person name="Sun H."/>
            <person name="Tritt A."/>
            <person name="Yoshinaga Y."/>
            <person name="Zwiers L.-H."/>
            <person name="Turgeon B."/>
            <person name="Goodwin S."/>
            <person name="Spatafora J."/>
            <person name="Crous P."/>
            <person name="Grigoriev I."/>
        </authorList>
    </citation>
    <scope>NUCLEOTIDE SEQUENCE</scope>
    <source>
        <strain evidence="2">ATCC 16933</strain>
    </source>
</reference>
<evidence type="ECO:0000256" key="1">
    <source>
        <dbReference type="SAM" id="MobiDB-lite"/>
    </source>
</evidence>
<dbReference type="Pfam" id="PF05238">
    <property type="entry name" value="CENP-N"/>
    <property type="match status" value="1"/>
</dbReference>
<dbReference type="Gene3D" id="3.10.20.720">
    <property type="match status" value="1"/>
</dbReference>
<gene>
    <name evidence="2" type="ORF">BDY21DRAFT_332559</name>
</gene>
<sequence>MGEAGELGARRGDVMGKSVLIALRFGSPHVFLAEGQLGQSSSRTKLLKSAIIAALPRVLSRPGTQYKLRQTNLVTTDLDGLERRRGPGRSNAAPAGWRRYATDSSRPHLGATPLGSDLRDAKMASKSGVKTEAEKENTGNKDEEEGQEKEEGSLARKRRKLVADGRFGAAEDGDDLMMQRFDAFISDPFPAIQRGGNSGASRPQARNETSAEQSIELPDWAPDVRLSFQGTHLFAGMRQLVEEGVVDGRKMPGWMTGEADVSVGAVKDGRMKTWY</sequence>
<feature type="compositionally biased region" description="Polar residues" evidence="1">
    <location>
        <begin position="199"/>
        <end position="211"/>
    </location>
</feature>
<feature type="region of interest" description="Disordered" evidence="1">
    <location>
        <begin position="192"/>
        <end position="211"/>
    </location>
</feature>
<dbReference type="Proteomes" id="UP000799766">
    <property type="component" value="Unassembled WGS sequence"/>
</dbReference>
<keyword evidence="3" id="KW-1185">Reference proteome</keyword>
<feature type="compositionally biased region" description="Basic and acidic residues" evidence="1">
    <location>
        <begin position="117"/>
        <end position="141"/>
    </location>
</feature>